<evidence type="ECO:0000313" key="3">
    <source>
        <dbReference type="EMBL" id="MCD7448030.1"/>
    </source>
</evidence>
<proteinExistence type="predicted"/>
<accession>A0ABS8RMI2</accession>
<evidence type="ECO:0000256" key="2">
    <source>
        <dbReference type="SAM" id="Phobius"/>
    </source>
</evidence>
<keyword evidence="2" id="KW-0472">Membrane</keyword>
<feature type="compositionally biased region" description="Basic and acidic residues" evidence="1">
    <location>
        <begin position="1"/>
        <end position="10"/>
    </location>
</feature>
<reference evidence="3 4" key="1">
    <citation type="journal article" date="2021" name="BMC Genomics">
        <title>Datura genome reveals duplications of psychoactive alkaloid biosynthetic genes and high mutation rate following tissue culture.</title>
        <authorList>
            <person name="Rajewski A."/>
            <person name="Carter-House D."/>
            <person name="Stajich J."/>
            <person name="Litt A."/>
        </authorList>
    </citation>
    <scope>NUCLEOTIDE SEQUENCE [LARGE SCALE GENOMIC DNA]</scope>
    <source>
        <strain evidence="3">AR-01</strain>
    </source>
</reference>
<protein>
    <submittedName>
        <fullName evidence="3">Uncharacterized protein</fullName>
    </submittedName>
</protein>
<evidence type="ECO:0000256" key="1">
    <source>
        <dbReference type="SAM" id="MobiDB-lite"/>
    </source>
</evidence>
<keyword evidence="2" id="KW-1133">Transmembrane helix</keyword>
<organism evidence="3 4">
    <name type="scientific">Datura stramonium</name>
    <name type="common">Jimsonweed</name>
    <name type="synonym">Common thornapple</name>
    <dbReference type="NCBI Taxonomy" id="4076"/>
    <lineage>
        <taxon>Eukaryota</taxon>
        <taxon>Viridiplantae</taxon>
        <taxon>Streptophyta</taxon>
        <taxon>Embryophyta</taxon>
        <taxon>Tracheophyta</taxon>
        <taxon>Spermatophyta</taxon>
        <taxon>Magnoliopsida</taxon>
        <taxon>eudicotyledons</taxon>
        <taxon>Gunneridae</taxon>
        <taxon>Pentapetalae</taxon>
        <taxon>asterids</taxon>
        <taxon>lamiids</taxon>
        <taxon>Solanales</taxon>
        <taxon>Solanaceae</taxon>
        <taxon>Solanoideae</taxon>
        <taxon>Datureae</taxon>
        <taxon>Datura</taxon>
    </lineage>
</organism>
<feature type="transmembrane region" description="Helical" evidence="2">
    <location>
        <begin position="90"/>
        <end position="107"/>
    </location>
</feature>
<evidence type="ECO:0000313" key="4">
    <source>
        <dbReference type="Proteomes" id="UP000823775"/>
    </source>
</evidence>
<feature type="region of interest" description="Disordered" evidence="1">
    <location>
        <begin position="1"/>
        <end position="40"/>
    </location>
</feature>
<dbReference type="EMBL" id="JACEIK010000050">
    <property type="protein sequence ID" value="MCD7448030.1"/>
    <property type="molecule type" value="Genomic_DNA"/>
</dbReference>
<feature type="compositionally biased region" description="Polar residues" evidence="1">
    <location>
        <begin position="22"/>
        <end position="40"/>
    </location>
</feature>
<sequence>MLTKEKEKTNQNRRGLVDEVEPSQTEENINLTAPQQTVNSQSSIFSDFEHDEDPCLKPAVISETLVRLQRRQQQHIPTGRRVISFKGDHNGFGIVVCSFYAANSVFVHKFIVLVLQCAVFFAAVCRFCAEIAVLVL</sequence>
<keyword evidence="4" id="KW-1185">Reference proteome</keyword>
<name>A0ABS8RMI2_DATST</name>
<gene>
    <name evidence="3" type="ORF">HAX54_037343</name>
</gene>
<feature type="transmembrane region" description="Helical" evidence="2">
    <location>
        <begin position="113"/>
        <end position="135"/>
    </location>
</feature>
<comment type="caution">
    <text evidence="3">The sequence shown here is derived from an EMBL/GenBank/DDBJ whole genome shotgun (WGS) entry which is preliminary data.</text>
</comment>
<keyword evidence="2" id="KW-0812">Transmembrane</keyword>
<dbReference type="Proteomes" id="UP000823775">
    <property type="component" value="Unassembled WGS sequence"/>
</dbReference>